<dbReference type="RefSeq" id="XP_060289396.1">
    <property type="nucleotide sequence ID" value="XM_060443195.1"/>
</dbReference>
<evidence type="ECO:0000313" key="2">
    <source>
        <dbReference type="Proteomes" id="UP001172101"/>
    </source>
</evidence>
<organism evidence="1 2">
    <name type="scientific">Lasiosphaeria miniovina</name>
    <dbReference type="NCBI Taxonomy" id="1954250"/>
    <lineage>
        <taxon>Eukaryota</taxon>
        <taxon>Fungi</taxon>
        <taxon>Dikarya</taxon>
        <taxon>Ascomycota</taxon>
        <taxon>Pezizomycotina</taxon>
        <taxon>Sordariomycetes</taxon>
        <taxon>Sordariomycetidae</taxon>
        <taxon>Sordariales</taxon>
        <taxon>Lasiosphaeriaceae</taxon>
        <taxon>Lasiosphaeria</taxon>
    </lineage>
</organism>
<evidence type="ECO:0000313" key="1">
    <source>
        <dbReference type="EMBL" id="KAK0701732.1"/>
    </source>
</evidence>
<dbReference type="Proteomes" id="UP001172101">
    <property type="component" value="Unassembled WGS sequence"/>
</dbReference>
<protein>
    <submittedName>
        <fullName evidence="1">Uncharacterized protein</fullName>
    </submittedName>
</protein>
<accession>A0AA39ZQC9</accession>
<comment type="caution">
    <text evidence="1">The sequence shown here is derived from an EMBL/GenBank/DDBJ whole genome shotgun (WGS) entry which is preliminary data.</text>
</comment>
<gene>
    <name evidence="1" type="ORF">B0T26DRAFT_734429</name>
</gene>
<reference evidence="1" key="1">
    <citation type="submission" date="2023-06" db="EMBL/GenBank/DDBJ databases">
        <title>Genome-scale phylogeny and comparative genomics of the fungal order Sordariales.</title>
        <authorList>
            <consortium name="Lawrence Berkeley National Laboratory"/>
            <person name="Hensen N."/>
            <person name="Bonometti L."/>
            <person name="Westerberg I."/>
            <person name="Brannstrom I.O."/>
            <person name="Guillou S."/>
            <person name="Cros-Aarteil S."/>
            <person name="Calhoun S."/>
            <person name="Haridas S."/>
            <person name="Kuo A."/>
            <person name="Mondo S."/>
            <person name="Pangilinan J."/>
            <person name="Riley R."/>
            <person name="LaButti K."/>
            <person name="Andreopoulos B."/>
            <person name="Lipzen A."/>
            <person name="Chen C."/>
            <person name="Yanf M."/>
            <person name="Daum C."/>
            <person name="Ng V."/>
            <person name="Clum A."/>
            <person name="Steindorff A."/>
            <person name="Ohm R."/>
            <person name="Martin F."/>
            <person name="Silar P."/>
            <person name="Natvig D."/>
            <person name="Lalanne C."/>
            <person name="Gautier V."/>
            <person name="Ament-velasquez S.L."/>
            <person name="Kruys A."/>
            <person name="Hutchinson M.I."/>
            <person name="Powell A.J."/>
            <person name="Barry K."/>
            <person name="Miller A.N."/>
            <person name="Grigoriev I.V."/>
            <person name="Debuchy R."/>
            <person name="Gladieux P."/>
            <person name="Thoren M.H."/>
            <person name="Johannesson H."/>
        </authorList>
    </citation>
    <scope>NUCLEOTIDE SEQUENCE</scope>
    <source>
        <strain evidence="1">SMH2392-1A</strain>
    </source>
</reference>
<sequence>MTSLLLQSLFFPVPLSAKQLRHEHAIHSLLFDGKSCQSPAHHPLRKFYHNHLHGARTDSHFISTQVPQTLQS</sequence>
<proteinExistence type="predicted"/>
<dbReference type="AlphaFoldDB" id="A0AA39ZQC9"/>
<dbReference type="EMBL" id="JAUIRO010000009">
    <property type="protein sequence ID" value="KAK0701732.1"/>
    <property type="molecule type" value="Genomic_DNA"/>
</dbReference>
<name>A0AA39ZQC9_9PEZI</name>
<dbReference type="GeneID" id="85326465"/>
<keyword evidence="2" id="KW-1185">Reference proteome</keyword>